<protein>
    <submittedName>
        <fullName evidence="2">Uncharacterized protein</fullName>
    </submittedName>
</protein>
<gene>
    <name evidence="2" type="ORF">B296_00053340</name>
</gene>
<organism evidence="2 3">
    <name type="scientific">Ensete ventricosum</name>
    <name type="common">Abyssinian banana</name>
    <name type="synonym">Musa ensete</name>
    <dbReference type="NCBI Taxonomy" id="4639"/>
    <lineage>
        <taxon>Eukaryota</taxon>
        <taxon>Viridiplantae</taxon>
        <taxon>Streptophyta</taxon>
        <taxon>Embryophyta</taxon>
        <taxon>Tracheophyta</taxon>
        <taxon>Spermatophyta</taxon>
        <taxon>Magnoliopsida</taxon>
        <taxon>Liliopsida</taxon>
        <taxon>Zingiberales</taxon>
        <taxon>Musaceae</taxon>
        <taxon>Ensete</taxon>
    </lineage>
</organism>
<dbReference type="Proteomes" id="UP000287651">
    <property type="component" value="Unassembled WGS sequence"/>
</dbReference>
<sequence length="198" mass="21982">MSVWWNIEWLSNSVGTTTIEMPPPPPPPPSYTTHHYRGRRGIHVRALERTRRVVAKRGRNYSHGNGVLFRGLDSHGRPTKRNGHQFGVRDTGEGTALLFRSRPPFIPLITGAPSLHVGGADLTCVRSAVRPLEPTVYPTGYLRRVDHVDGPAVHGRDDLAVRLAFVISFFPPREDLLKEPDEGVEDEVLCLTAGSRSP</sequence>
<reference evidence="2 3" key="1">
    <citation type="journal article" date="2014" name="Agronomy (Basel)">
        <title>A Draft Genome Sequence for Ensete ventricosum, the Drought-Tolerant Tree Against Hunger.</title>
        <authorList>
            <person name="Harrison J."/>
            <person name="Moore K.A."/>
            <person name="Paszkiewicz K."/>
            <person name="Jones T."/>
            <person name="Grant M."/>
            <person name="Ambacheew D."/>
            <person name="Muzemil S."/>
            <person name="Studholme D.J."/>
        </authorList>
    </citation>
    <scope>NUCLEOTIDE SEQUENCE [LARGE SCALE GENOMIC DNA]</scope>
</reference>
<name>A0A426WYH2_ENSVE</name>
<feature type="region of interest" description="Disordered" evidence="1">
    <location>
        <begin position="66"/>
        <end position="88"/>
    </location>
</feature>
<evidence type="ECO:0000256" key="1">
    <source>
        <dbReference type="SAM" id="MobiDB-lite"/>
    </source>
</evidence>
<dbReference type="AlphaFoldDB" id="A0A426WYH2"/>
<accession>A0A426WYH2</accession>
<evidence type="ECO:0000313" key="2">
    <source>
        <dbReference type="EMBL" id="RRT32337.1"/>
    </source>
</evidence>
<comment type="caution">
    <text evidence="2">The sequence shown here is derived from an EMBL/GenBank/DDBJ whole genome shotgun (WGS) entry which is preliminary data.</text>
</comment>
<proteinExistence type="predicted"/>
<evidence type="ECO:0000313" key="3">
    <source>
        <dbReference type="Proteomes" id="UP000287651"/>
    </source>
</evidence>
<dbReference type="EMBL" id="AMZH03032544">
    <property type="protein sequence ID" value="RRT32337.1"/>
    <property type="molecule type" value="Genomic_DNA"/>
</dbReference>